<dbReference type="EMBL" id="RBWE01000001">
    <property type="protein sequence ID" value="RKO66134.1"/>
    <property type="molecule type" value="Genomic_DNA"/>
</dbReference>
<feature type="transmembrane region" description="Helical" evidence="1">
    <location>
        <begin position="102"/>
        <end position="130"/>
    </location>
</feature>
<keyword evidence="1" id="KW-0812">Transmembrane</keyword>
<evidence type="ECO:0000256" key="1">
    <source>
        <dbReference type="SAM" id="Phobius"/>
    </source>
</evidence>
<keyword evidence="3" id="KW-1185">Reference proteome</keyword>
<feature type="transmembrane region" description="Helical" evidence="1">
    <location>
        <begin position="72"/>
        <end position="96"/>
    </location>
</feature>
<dbReference type="InterPro" id="IPR031599">
    <property type="entry name" value="ABC_tran_2"/>
</dbReference>
<keyword evidence="1" id="KW-0472">Membrane</keyword>
<feature type="transmembrane region" description="Helical" evidence="1">
    <location>
        <begin position="142"/>
        <end position="162"/>
    </location>
</feature>
<dbReference type="Pfam" id="PF16949">
    <property type="entry name" value="ABC_tran_2"/>
    <property type="match status" value="1"/>
</dbReference>
<dbReference type="AlphaFoldDB" id="A0A494WZZ7"/>
<dbReference type="Proteomes" id="UP000271256">
    <property type="component" value="Unassembled WGS sequence"/>
</dbReference>
<evidence type="ECO:0000313" key="3">
    <source>
        <dbReference type="Proteomes" id="UP000271256"/>
    </source>
</evidence>
<proteinExistence type="predicted"/>
<comment type="caution">
    <text evidence="2">The sequence shown here is derived from an EMBL/GenBank/DDBJ whole genome shotgun (WGS) entry which is preliminary data.</text>
</comment>
<feature type="transmembrane region" description="Helical" evidence="1">
    <location>
        <begin position="27"/>
        <end position="51"/>
    </location>
</feature>
<accession>A0A494WZZ7</accession>
<reference evidence="2 3" key="1">
    <citation type="submission" date="2018-10" db="EMBL/GenBank/DDBJ databases">
        <authorList>
            <person name="Grouzdev D.S."/>
            <person name="Krutkina M.S."/>
            <person name="Tourova T.P."/>
            <person name="Nazina T.N."/>
        </authorList>
    </citation>
    <scope>NUCLEOTIDE SEQUENCE [LARGE SCALE GENOMIC DNA]</scope>
    <source>
        <strain evidence="2 3">435</strain>
    </source>
</reference>
<evidence type="ECO:0000313" key="2">
    <source>
        <dbReference type="EMBL" id="RKO66134.1"/>
    </source>
</evidence>
<keyword evidence="1" id="KW-1133">Transmembrane helix</keyword>
<organism evidence="2 3">
    <name type="scientific">Desulfofundulus salinus</name>
    <dbReference type="NCBI Taxonomy" id="2419843"/>
    <lineage>
        <taxon>Bacteria</taxon>
        <taxon>Bacillati</taxon>
        <taxon>Bacillota</taxon>
        <taxon>Clostridia</taxon>
        <taxon>Eubacteriales</taxon>
        <taxon>Peptococcaceae</taxon>
        <taxon>Desulfofundulus</taxon>
    </lineage>
</organism>
<sequence>MGTYFSLAGAFYAGGKMLGQPWLVLELAILLGELLVFFFGLGWAISVLYFSSDLPILLPLPLKPQEILLSKFLLVLTNQYIFLLFVFLPPFLIYGIGEGAGFLYYLTALAIFLFAPVIPQGLGTLLVLPLMNWASKKRARDFFTVLTYVLSLGVAIGIQFLFQKNPFFHQSKNISGGNGNCSSERPST</sequence>
<gene>
    <name evidence="2" type="ORF">D7024_03705</name>
</gene>
<name>A0A494WZZ7_9FIRM</name>
<protein>
    <submittedName>
        <fullName evidence="2">Uncharacterized protein</fullName>
    </submittedName>
</protein>